<evidence type="ECO:0000313" key="2">
    <source>
        <dbReference type="EMBL" id="KZN34623.1"/>
    </source>
</evidence>
<dbReference type="EMBL" id="AUYB01000116">
    <property type="protein sequence ID" value="KZN34623.1"/>
    <property type="molecule type" value="Genomic_DNA"/>
</dbReference>
<reference evidence="2 3" key="1">
    <citation type="submission" date="2013-07" db="EMBL/GenBank/DDBJ databases">
        <title>Comparative Genomic and Metabolomic Analysis of Twelve Strains of Pseudoalteromonas luteoviolacea.</title>
        <authorList>
            <person name="Vynne N.G."/>
            <person name="Mansson M."/>
            <person name="Gram L."/>
        </authorList>
    </citation>
    <scope>NUCLEOTIDE SEQUENCE [LARGE SCALE GENOMIC DNA]</scope>
    <source>
        <strain evidence="2 3">DSM 6061</strain>
    </source>
</reference>
<organism evidence="2 3">
    <name type="scientific">Pseudoalteromonas luteoviolacea DSM 6061</name>
    <dbReference type="NCBI Taxonomy" id="1365250"/>
    <lineage>
        <taxon>Bacteria</taxon>
        <taxon>Pseudomonadati</taxon>
        <taxon>Pseudomonadota</taxon>
        <taxon>Gammaproteobacteria</taxon>
        <taxon>Alteromonadales</taxon>
        <taxon>Pseudoalteromonadaceae</taxon>
        <taxon>Pseudoalteromonas</taxon>
    </lineage>
</organism>
<evidence type="ECO:0000313" key="3">
    <source>
        <dbReference type="Proteomes" id="UP000076643"/>
    </source>
</evidence>
<comment type="caution">
    <text evidence="2">The sequence shown here is derived from an EMBL/GenBank/DDBJ whole genome shotgun (WGS) entry which is preliminary data.</text>
</comment>
<proteinExistence type="predicted"/>
<dbReference type="CDD" id="cd04301">
    <property type="entry name" value="NAT_SF"/>
    <property type="match status" value="1"/>
</dbReference>
<dbReference type="Proteomes" id="UP000076643">
    <property type="component" value="Unassembled WGS sequence"/>
</dbReference>
<accession>A0A166VYL4</accession>
<protein>
    <recommendedName>
        <fullName evidence="1">N-acetyltransferase domain-containing protein</fullName>
    </recommendedName>
</protein>
<dbReference type="PROSITE" id="PS51186">
    <property type="entry name" value="GNAT"/>
    <property type="match status" value="1"/>
</dbReference>
<dbReference type="Pfam" id="PF13673">
    <property type="entry name" value="Acetyltransf_10"/>
    <property type="match status" value="1"/>
</dbReference>
<dbReference type="InterPro" id="IPR000182">
    <property type="entry name" value="GNAT_dom"/>
</dbReference>
<dbReference type="SUPFAM" id="SSF55729">
    <property type="entry name" value="Acyl-CoA N-acyltransferases (Nat)"/>
    <property type="match status" value="1"/>
</dbReference>
<dbReference type="AlphaFoldDB" id="A0A166VYL4"/>
<dbReference type="GO" id="GO:0016747">
    <property type="term" value="F:acyltransferase activity, transferring groups other than amino-acyl groups"/>
    <property type="evidence" value="ECO:0007669"/>
    <property type="project" value="InterPro"/>
</dbReference>
<name>A0A166VYL4_9GAMM</name>
<evidence type="ECO:0000259" key="1">
    <source>
        <dbReference type="PROSITE" id="PS51186"/>
    </source>
</evidence>
<dbReference type="Gene3D" id="3.40.630.30">
    <property type="match status" value="1"/>
</dbReference>
<dbReference type="PATRIC" id="fig|1365250.3.peg.3481"/>
<gene>
    <name evidence="2" type="ORF">N475_18955</name>
</gene>
<dbReference type="InterPro" id="IPR016181">
    <property type="entry name" value="Acyl_CoA_acyltransferase"/>
</dbReference>
<feature type="domain" description="N-acetyltransferase" evidence="1">
    <location>
        <begin position="7"/>
        <end position="142"/>
    </location>
</feature>
<sequence length="142" mass="16256">MSSLEIKEITPLTTQETTQIAKWYFEQWDCHRADASFEQVLELVTATKDKVGFFVHFNNEVAGAAEIKHQQGAAWLDGMYVDEQFRGLGISNALIEYAKEKAANLSWQPLYLKCEPHLVDLYEKFGFKVVEMDGAKSIMRCE</sequence>
<dbReference type="RefSeq" id="WP_063365607.1">
    <property type="nucleotide sequence ID" value="NZ_AQHB01000049.1"/>
</dbReference>
<keyword evidence="3" id="KW-1185">Reference proteome</keyword>